<reference evidence="1" key="1">
    <citation type="submission" date="2022-04" db="EMBL/GenBank/DDBJ databases">
        <title>Roseomonas acroporae sp. nov., isolated from coral Acropora digitifera.</title>
        <authorList>
            <person name="Sun H."/>
        </authorList>
    </citation>
    <scope>NUCLEOTIDE SEQUENCE</scope>
    <source>
        <strain evidence="1">NAR14</strain>
    </source>
</reference>
<name>A0A9X2BZH6_9PROT</name>
<dbReference type="Proteomes" id="UP001139516">
    <property type="component" value="Unassembled WGS sequence"/>
</dbReference>
<sequence>MDFLEDRIRNLPNFESLDIVLPEVHKKLKADYVFLSRACIIEQKSIRPSRELNEKGKAIENFFGEIDKKYGAPPDVLWRLMSVEEKKRYRKLLAKFTDGMKRGVQKAPKQIAWSRARLGVPNAYGIILLIMDNIPGVIPQVVHALMKRIHGNIQEKVAPGERIDALVCAFRMKDFSIGGRRELFHEISLRPNDEDFSHCYEVLLKTVQGRGDELILTPLSAAYFRTLDLEQHNLNLFD</sequence>
<dbReference type="EMBL" id="JALPRX010000103">
    <property type="protein sequence ID" value="MCK8787035.1"/>
    <property type="molecule type" value="Genomic_DNA"/>
</dbReference>
<evidence type="ECO:0000313" key="2">
    <source>
        <dbReference type="Proteomes" id="UP001139516"/>
    </source>
</evidence>
<accession>A0A9X2BZH6</accession>
<organism evidence="1 2">
    <name type="scientific">Roseomonas acroporae</name>
    <dbReference type="NCBI Taxonomy" id="2937791"/>
    <lineage>
        <taxon>Bacteria</taxon>
        <taxon>Pseudomonadati</taxon>
        <taxon>Pseudomonadota</taxon>
        <taxon>Alphaproteobacteria</taxon>
        <taxon>Acetobacterales</taxon>
        <taxon>Roseomonadaceae</taxon>
        <taxon>Roseomonas</taxon>
    </lineage>
</organism>
<comment type="caution">
    <text evidence="1">The sequence shown here is derived from an EMBL/GenBank/DDBJ whole genome shotgun (WGS) entry which is preliminary data.</text>
</comment>
<keyword evidence="2" id="KW-1185">Reference proteome</keyword>
<dbReference type="RefSeq" id="WP_248669090.1">
    <property type="nucleotide sequence ID" value="NZ_JALPRX010000103.1"/>
</dbReference>
<protein>
    <submittedName>
        <fullName evidence="1">Uncharacterized protein</fullName>
    </submittedName>
</protein>
<proteinExistence type="predicted"/>
<dbReference type="AlphaFoldDB" id="A0A9X2BZH6"/>
<gene>
    <name evidence="1" type="ORF">M0638_21915</name>
</gene>
<evidence type="ECO:0000313" key="1">
    <source>
        <dbReference type="EMBL" id="MCK8787035.1"/>
    </source>
</evidence>